<proteinExistence type="predicted"/>
<keyword evidence="1" id="KW-0812">Transmembrane</keyword>
<accession>A0A1B4FK54</accession>
<evidence type="ECO:0000256" key="1">
    <source>
        <dbReference type="SAM" id="Phobius"/>
    </source>
</evidence>
<dbReference type="Proteomes" id="UP000062519">
    <property type="component" value="Chromosome 2"/>
</dbReference>
<keyword evidence="1" id="KW-1133">Transmembrane helix</keyword>
<dbReference type="EMBL" id="CP013387">
    <property type="protein sequence ID" value="AOJ04018.1"/>
    <property type="molecule type" value="Genomic_DNA"/>
</dbReference>
<protein>
    <submittedName>
        <fullName evidence="2">Uncharacterized protein</fullName>
    </submittedName>
</protein>
<dbReference type="AlphaFoldDB" id="A0A1B4FK54"/>
<evidence type="ECO:0000313" key="2">
    <source>
        <dbReference type="EMBL" id="AOJ04018.1"/>
    </source>
</evidence>
<dbReference type="KEGG" id="buu:WS70_19160"/>
<reference evidence="2 3" key="1">
    <citation type="submission" date="2015-12" db="EMBL/GenBank/DDBJ databases">
        <title>Diversity of Burkholderia near neighbor genomes.</title>
        <authorList>
            <person name="Sahl J."/>
            <person name="Wagner D."/>
            <person name="Keim P."/>
        </authorList>
    </citation>
    <scope>NUCLEOTIDE SEQUENCE [LARGE SCALE GENOMIC DNA]</scope>
    <source>
        <strain evidence="2 3">BDU6</strain>
    </source>
</reference>
<feature type="transmembrane region" description="Helical" evidence="1">
    <location>
        <begin position="18"/>
        <end position="38"/>
    </location>
</feature>
<keyword evidence="3" id="KW-1185">Reference proteome</keyword>
<name>A0A1B4FK54_9BURK</name>
<organism evidence="2 3">
    <name type="scientific">Burkholderia mayonis</name>
    <dbReference type="NCBI Taxonomy" id="1385591"/>
    <lineage>
        <taxon>Bacteria</taxon>
        <taxon>Pseudomonadati</taxon>
        <taxon>Pseudomonadota</taxon>
        <taxon>Betaproteobacteria</taxon>
        <taxon>Burkholderiales</taxon>
        <taxon>Burkholderiaceae</taxon>
        <taxon>Burkholderia</taxon>
        <taxon>pseudomallei group</taxon>
    </lineage>
</organism>
<sequence>MPVERADVPTMTGRSAGLFLPAALGDALWLSGSWLFAFRFSLFGFRLPASGFRLPASGFRLPASGIIEFVGP</sequence>
<gene>
    <name evidence="2" type="ORF">WS70_19160</name>
</gene>
<evidence type="ECO:0000313" key="3">
    <source>
        <dbReference type="Proteomes" id="UP000062519"/>
    </source>
</evidence>
<keyword evidence="1" id="KW-0472">Membrane</keyword>